<evidence type="ECO:0000256" key="1">
    <source>
        <dbReference type="ARBA" id="ARBA00023015"/>
    </source>
</evidence>
<organism evidence="5 6">
    <name type="scientific">Pontibacillus halophilus JSM 076056 = DSM 19796</name>
    <dbReference type="NCBI Taxonomy" id="1385510"/>
    <lineage>
        <taxon>Bacteria</taxon>
        <taxon>Bacillati</taxon>
        <taxon>Bacillota</taxon>
        <taxon>Bacilli</taxon>
        <taxon>Bacillales</taxon>
        <taxon>Bacillaceae</taxon>
        <taxon>Pontibacillus</taxon>
    </lineage>
</organism>
<dbReference type="InterPro" id="IPR002577">
    <property type="entry name" value="HTH_HxlR"/>
</dbReference>
<dbReference type="InterPro" id="IPR036390">
    <property type="entry name" value="WH_DNA-bd_sf"/>
</dbReference>
<keyword evidence="2" id="KW-0238">DNA-binding</keyword>
<reference evidence="5 6" key="1">
    <citation type="submission" date="2013-08" db="EMBL/GenBank/DDBJ databases">
        <authorList>
            <person name="Huang J."/>
            <person name="Wang G."/>
        </authorList>
    </citation>
    <scope>NUCLEOTIDE SEQUENCE [LARGE SCALE GENOMIC DNA]</scope>
    <source>
        <strain evidence="5 6">JSM 076056</strain>
    </source>
</reference>
<accession>A0A0A5I808</accession>
<gene>
    <name evidence="5" type="ORF">N781_02735</name>
</gene>
<dbReference type="InterPro" id="IPR036388">
    <property type="entry name" value="WH-like_DNA-bd_sf"/>
</dbReference>
<keyword evidence="3" id="KW-0804">Transcription</keyword>
<dbReference type="STRING" id="1385510.GCA_000425205_00589"/>
<dbReference type="PANTHER" id="PTHR33204">
    <property type="entry name" value="TRANSCRIPTIONAL REGULATOR, MARR FAMILY"/>
    <property type="match status" value="1"/>
</dbReference>
<proteinExistence type="predicted"/>
<evidence type="ECO:0000313" key="6">
    <source>
        <dbReference type="Proteomes" id="UP000030528"/>
    </source>
</evidence>
<evidence type="ECO:0000259" key="4">
    <source>
        <dbReference type="PROSITE" id="PS51118"/>
    </source>
</evidence>
<dbReference type="Gene3D" id="1.10.10.10">
    <property type="entry name" value="Winged helix-like DNA-binding domain superfamily/Winged helix DNA-binding domain"/>
    <property type="match status" value="1"/>
</dbReference>
<keyword evidence="1" id="KW-0805">Transcription regulation</keyword>
<evidence type="ECO:0000313" key="5">
    <source>
        <dbReference type="EMBL" id="KGX91967.1"/>
    </source>
</evidence>
<protein>
    <submittedName>
        <fullName evidence="5">HxlR family transcriptional regulator</fullName>
    </submittedName>
</protein>
<comment type="caution">
    <text evidence="5">The sequence shown here is derived from an EMBL/GenBank/DDBJ whole genome shotgun (WGS) entry which is preliminary data.</text>
</comment>
<dbReference type="GO" id="GO:0003677">
    <property type="term" value="F:DNA binding"/>
    <property type="evidence" value="ECO:0007669"/>
    <property type="project" value="UniProtKB-KW"/>
</dbReference>
<dbReference type="AlphaFoldDB" id="A0A0A5I808"/>
<name>A0A0A5I808_9BACI</name>
<dbReference type="SUPFAM" id="SSF46785">
    <property type="entry name" value="Winged helix' DNA-binding domain"/>
    <property type="match status" value="1"/>
</dbReference>
<evidence type="ECO:0000256" key="3">
    <source>
        <dbReference type="ARBA" id="ARBA00023163"/>
    </source>
</evidence>
<evidence type="ECO:0000256" key="2">
    <source>
        <dbReference type="ARBA" id="ARBA00023125"/>
    </source>
</evidence>
<dbReference type="PROSITE" id="PS51118">
    <property type="entry name" value="HTH_HXLR"/>
    <property type="match status" value="1"/>
</dbReference>
<dbReference type="PANTHER" id="PTHR33204:SF29">
    <property type="entry name" value="TRANSCRIPTIONAL REGULATOR"/>
    <property type="match status" value="1"/>
</dbReference>
<feature type="domain" description="HTH hxlR-type" evidence="4">
    <location>
        <begin position="1"/>
        <end position="97"/>
    </location>
</feature>
<dbReference type="EMBL" id="AVPE01000008">
    <property type="protein sequence ID" value="KGX91967.1"/>
    <property type="molecule type" value="Genomic_DNA"/>
</dbReference>
<keyword evidence="6" id="KW-1185">Reference proteome</keyword>
<dbReference type="Proteomes" id="UP000030528">
    <property type="component" value="Unassembled WGS sequence"/>
</dbReference>
<sequence>MDATLDVVGGKWNSAILCLLKERESLRTKEIEEAFPTLSRKVLSQCLKSLENKGVIHRKIETGATVKVTYRLSKYGRSLEEVLDTLCTWGQNHMNKE</sequence>
<dbReference type="eggNOG" id="COG1733">
    <property type="taxonomic scope" value="Bacteria"/>
</dbReference>
<dbReference type="Pfam" id="PF01638">
    <property type="entry name" value="HxlR"/>
    <property type="match status" value="1"/>
</dbReference>